<name>A0ABW5RYD5_9BACL</name>
<protein>
    <recommendedName>
        <fullName evidence="3">Resolvase/invertase-type recombinase catalytic domain-containing protein</fullName>
    </recommendedName>
</protein>
<organism evidence="1 2">
    <name type="scientific">Sporolactobacillus shoreicorticis</name>
    <dbReference type="NCBI Taxonomy" id="1923877"/>
    <lineage>
        <taxon>Bacteria</taxon>
        <taxon>Bacillati</taxon>
        <taxon>Bacillota</taxon>
        <taxon>Bacilli</taxon>
        <taxon>Bacillales</taxon>
        <taxon>Sporolactobacillaceae</taxon>
        <taxon>Sporolactobacillus</taxon>
    </lineage>
</organism>
<gene>
    <name evidence="1" type="ORF">ACFSUE_02490</name>
</gene>
<evidence type="ECO:0008006" key="3">
    <source>
        <dbReference type="Google" id="ProtNLM"/>
    </source>
</evidence>
<sequence length="54" mass="6319">MNKNVQALRELSNLAILFDDVSCRMNGNEFTRFVNEHDRLEQANGIQLIEVKKR</sequence>
<dbReference type="RefSeq" id="WP_253059711.1">
    <property type="nucleotide sequence ID" value="NZ_JAMXWM010000004.1"/>
</dbReference>
<keyword evidence="2" id="KW-1185">Reference proteome</keyword>
<dbReference type="EMBL" id="JBHUMQ010000003">
    <property type="protein sequence ID" value="MFD2692514.1"/>
    <property type="molecule type" value="Genomic_DNA"/>
</dbReference>
<reference evidence="2" key="1">
    <citation type="journal article" date="2019" name="Int. J. Syst. Evol. Microbiol.">
        <title>The Global Catalogue of Microorganisms (GCM) 10K type strain sequencing project: providing services to taxonomists for standard genome sequencing and annotation.</title>
        <authorList>
            <consortium name="The Broad Institute Genomics Platform"/>
            <consortium name="The Broad Institute Genome Sequencing Center for Infectious Disease"/>
            <person name="Wu L."/>
            <person name="Ma J."/>
        </authorList>
    </citation>
    <scope>NUCLEOTIDE SEQUENCE [LARGE SCALE GENOMIC DNA]</scope>
    <source>
        <strain evidence="2">TISTR 2466</strain>
    </source>
</reference>
<evidence type="ECO:0000313" key="2">
    <source>
        <dbReference type="Proteomes" id="UP001597399"/>
    </source>
</evidence>
<proteinExistence type="predicted"/>
<evidence type="ECO:0000313" key="1">
    <source>
        <dbReference type="EMBL" id="MFD2692514.1"/>
    </source>
</evidence>
<comment type="caution">
    <text evidence="1">The sequence shown here is derived from an EMBL/GenBank/DDBJ whole genome shotgun (WGS) entry which is preliminary data.</text>
</comment>
<dbReference type="Proteomes" id="UP001597399">
    <property type="component" value="Unassembled WGS sequence"/>
</dbReference>
<accession>A0ABW5RYD5</accession>